<feature type="transmembrane region" description="Helical" evidence="11">
    <location>
        <begin position="286"/>
        <end position="307"/>
    </location>
</feature>
<dbReference type="Proteomes" id="UP000503336">
    <property type="component" value="Chromosome"/>
</dbReference>
<keyword evidence="3 11" id="KW-0328">Glycosyltransferase</keyword>
<dbReference type="UniPathway" id="UPA00219"/>
<keyword evidence="13" id="KW-1185">Reference proteome</keyword>
<dbReference type="HAMAP" id="MF_02079">
    <property type="entry name" value="PGT_RodA"/>
    <property type="match status" value="1"/>
</dbReference>
<comment type="subcellular location">
    <subcellularLocation>
        <location evidence="11">Cell inner membrane</location>
        <topology evidence="11">Multi-pass membrane protein</topology>
    </subcellularLocation>
    <subcellularLocation>
        <location evidence="1">Membrane</location>
        <topology evidence="1">Multi-pass membrane protein</topology>
    </subcellularLocation>
</comment>
<keyword evidence="4 11" id="KW-0808">Transferase</keyword>
<evidence type="ECO:0000256" key="8">
    <source>
        <dbReference type="ARBA" id="ARBA00022989"/>
    </source>
</evidence>
<evidence type="ECO:0000256" key="2">
    <source>
        <dbReference type="ARBA" id="ARBA00022475"/>
    </source>
</evidence>
<evidence type="ECO:0000256" key="4">
    <source>
        <dbReference type="ARBA" id="ARBA00022679"/>
    </source>
</evidence>
<dbReference type="RefSeq" id="WP_165094336.1">
    <property type="nucleotide sequence ID" value="NZ_CP049056.1"/>
</dbReference>
<keyword evidence="10 11" id="KW-0961">Cell wall biogenesis/degradation</keyword>
<keyword evidence="6 11" id="KW-0133">Cell shape</keyword>
<keyword evidence="8 11" id="KW-1133">Transmembrane helix</keyword>
<dbReference type="GO" id="GO:0071555">
    <property type="term" value="P:cell wall organization"/>
    <property type="evidence" value="ECO:0007669"/>
    <property type="project" value="UniProtKB-KW"/>
</dbReference>
<feature type="transmembrane region" description="Helical" evidence="11">
    <location>
        <begin position="145"/>
        <end position="163"/>
    </location>
</feature>
<dbReference type="AlphaFoldDB" id="A0A7L5BV14"/>
<dbReference type="Pfam" id="PF01098">
    <property type="entry name" value="FTSW_RODA_SPOVE"/>
    <property type="match status" value="1"/>
</dbReference>
<dbReference type="GO" id="GO:0032153">
    <property type="term" value="C:cell division site"/>
    <property type="evidence" value="ECO:0007669"/>
    <property type="project" value="TreeGrafter"/>
</dbReference>
<evidence type="ECO:0000313" key="12">
    <source>
        <dbReference type="EMBL" id="QIE54297.1"/>
    </source>
</evidence>
<dbReference type="InterPro" id="IPR001182">
    <property type="entry name" value="FtsW/RodA"/>
</dbReference>
<dbReference type="InterPro" id="IPR018365">
    <property type="entry name" value="Cell_cycle_FtsW-rel_CS"/>
</dbReference>
<protein>
    <recommendedName>
        <fullName evidence="11">Peptidoglycan glycosyltransferase MrdB</fullName>
        <shortName evidence="11">PGT</shortName>
        <ecNumber evidence="11">2.4.99.28</ecNumber>
    </recommendedName>
    <alternativeName>
        <fullName evidence="11">Cell elongation protein RodA</fullName>
    </alternativeName>
    <alternativeName>
        <fullName evidence="11">Cell wall polymerase</fullName>
    </alternativeName>
    <alternativeName>
        <fullName evidence="11">Peptidoglycan polymerase</fullName>
        <shortName evidence="11">PG polymerase</shortName>
    </alternativeName>
</protein>
<dbReference type="NCBIfam" id="TIGR02210">
    <property type="entry name" value="rodA_shape"/>
    <property type="match status" value="1"/>
</dbReference>
<dbReference type="GO" id="GO:0005886">
    <property type="term" value="C:plasma membrane"/>
    <property type="evidence" value="ECO:0007669"/>
    <property type="project" value="UniProtKB-SubCell"/>
</dbReference>
<comment type="function">
    <text evidence="11">Peptidoglycan polymerase that is essential for cell wall elongation.</text>
</comment>
<evidence type="ECO:0000256" key="3">
    <source>
        <dbReference type="ARBA" id="ARBA00022676"/>
    </source>
</evidence>
<feature type="transmembrane region" description="Helical" evidence="11">
    <location>
        <begin position="83"/>
        <end position="101"/>
    </location>
</feature>
<dbReference type="EC" id="2.4.99.28" evidence="11"/>
<gene>
    <name evidence="11 12" type="primary">rodA</name>
    <name evidence="11" type="synonym">mrdB</name>
    <name evidence="12" type="ORF">G5B40_01855</name>
</gene>
<dbReference type="InterPro" id="IPR011923">
    <property type="entry name" value="RodA/MrdB"/>
</dbReference>
<feature type="transmembrane region" description="Helical" evidence="11">
    <location>
        <begin position="121"/>
        <end position="139"/>
    </location>
</feature>
<evidence type="ECO:0000256" key="1">
    <source>
        <dbReference type="ARBA" id="ARBA00004141"/>
    </source>
</evidence>
<evidence type="ECO:0000256" key="5">
    <source>
        <dbReference type="ARBA" id="ARBA00022692"/>
    </source>
</evidence>
<dbReference type="KEGG" id="hdh:G5B40_01855"/>
<keyword evidence="7 11" id="KW-0573">Peptidoglycan synthesis</keyword>
<feature type="transmembrane region" description="Helical" evidence="11">
    <location>
        <begin position="319"/>
        <end position="346"/>
    </location>
</feature>
<keyword evidence="11" id="KW-0997">Cell inner membrane</keyword>
<feature type="transmembrane region" description="Helical" evidence="11">
    <location>
        <begin position="352"/>
        <end position="370"/>
    </location>
</feature>
<evidence type="ECO:0000256" key="10">
    <source>
        <dbReference type="ARBA" id="ARBA00023316"/>
    </source>
</evidence>
<dbReference type="GO" id="GO:0008955">
    <property type="term" value="F:peptidoglycan glycosyltransferase activity"/>
    <property type="evidence" value="ECO:0007669"/>
    <property type="project" value="UniProtKB-UniRule"/>
</dbReference>
<name>A0A7L5BV14_9RHOB</name>
<dbReference type="GO" id="GO:0009252">
    <property type="term" value="P:peptidoglycan biosynthetic process"/>
    <property type="evidence" value="ECO:0007669"/>
    <property type="project" value="UniProtKB-UniRule"/>
</dbReference>
<dbReference type="EMBL" id="CP049056">
    <property type="protein sequence ID" value="QIE54297.1"/>
    <property type="molecule type" value="Genomic_DNA"/>
</dbReference>
<keyword evidence="9 11" id="KW-0472">Membrane</keyword>
<feature type="transmembrane region" description="Helical" evidence="11">
    <location>
        <begin position="23"/>
        <end position="44"/>
    </location>
</feature>
<evidence type="ECO:0000256" key="11">
    <source>
        <dbReference type="HAMAP-Rule" id="MF_02079"/>
    </source>
</evidence>
<keyword evidence="2 11" id="KW-1003">Cell membrane</keyword>
<dbReference type="GO" id="GO:0008360">
    <property type="term" value="P:regulation of cell shape"/>
    <property type="evidence" value="ECO:0007669"/>
    <property type="project" value="UniProtKB-KW"/>
</dbReference>
<dbReference type="GO" id="GO:0051301">
    <property type="term" value="P:cell division"/>
    <property type="evidence" value="ECO:0007669"/>
    <property type="project" value="InterPro"/>
</dbReference>
<evidence type="ECO:0000256" key="9">
    <source>
        <dbReference type="ARBA" id="ARBA00023136"/>
    </source>
</evidence>
<evidence type="ECO:0000313" key="13">
    <source>
        <dbReference type="Proteomes" id="UP000503336"/>
    </source>
</evidence>
<keyword evidence="5 11" id="KW-0812">Transmembrane</keyword>
<comment type="similarity">
    <text evidence="11">Belongs to the SEDS family. MrdB/RodA subfamily.</text>
</comment>
<feature type="transmembrane region" description="Helical" evidence="11">
    <location>
        <begin position="170"/>
        <end position="192"/>
    </location>
</feature>
<dbReference type="PANTHER" id="PTHR30474:SF1">
    <property type="entry name" value="PEPTIDOGLYCAN GLYCOSYLTRANSFERASE MRDB"/>
    <property type="match status" value="1"/>
</dbReference>
<dbReference type="PROSITE" id="PS00428">
    <property type="entry name" value="FTSW_RODA_SPOVE"/>
    <property type="match status" value="1"/>
</dbReference>
<evidence type="ECO:0000256" key="7">
    <source>
        <dbReference type="ARBA" id="ARBA00022984"/>
    </source>
</evidence>
<comment type="pathway">
    <text evidence="11">Cell wall biogenesis; peptidoglycan biosynthesis.</text>
</comment>
<proteinExistence type="inferred from homology"/>
<dbReference type="GO" id="GO:0015648">
    <property type="term" value="F:lipid-linked peptidoglycan transporter activity"/>
    <property type="evidence" value="ECO:0007669"/>
    <property type="project" value="TreeGrafter"/>
</dbReference>
<organism evidence="12 13">
    <name type="scientific">Pikeienuella piscinae</name>
    <dbReference type="NCBI Taxonomy" id="2748098"/>
    <lineage>
        <taxon>Bacteria</taxon>
        <taxon>Pseudomonadati</taxon>
        <taxon>Pseudomonadota</taxon>
        <taxon>Alphaproteobacteria</taxon>
        <taxon>Rhodobacterales</taxon>
        <taxon>Paracoccaceae</taxon>
        <taxon>Pikeienuella</taxon>
    </lineage>
</organism>
<dbReference type="PANTHER" id="PTHR30474">
    <property type="entry name" value="CELL CYCLE PROTEIN"/>
    <property type="match status" value="1"/>
</dbReference>
<comment type="catalytic activity">
    <reaction evidence="11">
        <text>[GlcNAc-(1-&gt;4)-Mur2Ac(oyl-L-Ala-gamma-D-Glu-L-Lys-D-Ala-D-Ala)](n)-di-trans,octa-cis-undecaprenyl diphosphate + beta-D-GlcNAc-(1-&gt;4)-Mur2Ac(oyl-L-Ala-gamma-D-Glu-L-Lys-D-Ala-D-Ala)-di-trans,octa-cis-undecaprenyl diphosphate = [GlcNAc-(1-&gt;4)-Mur2Ac(oyl-L-Ala-gamma-D-Glu-L-Lys-D-Ala-D-Ala)](n+1)-di-trans,octa-cis-undecaprenyl diphosphate + di-trans,octa-cis-undecaprenyl diphosphate + H(+)</text>
        <dbReference type="Rhea" id="RHEA:23708"/>
        <dbReference type="Rhea" id="RHEA-COMP:9602"/>
        <dbReference type="Rhea" id="RHEA-COMP:9603"/>
        <dbReference type="ChEBI" id="CHEBI:15378"/>
        <dbReference type="ChEBI" id="CHEBI:58405"/>
        <dbReference type="ChEBI" id="CHEBI:60033"/>
        <dbReference type="ChEBI" id="CHEBI:78435"/>
        <dbReference type="EC" id="2.4.99.28"/>
    </reaction>
</comment>
<accession>A0A7L5BV14</accession>
<sequence>MSAIDRGHGARPGLWSKALRFNWALALLIVAVASVGFLMLFSVANGSLDPWARPQMIRFGLGFAAMFMMAMIDIRFWRAVAPVIYGGALALLTAVEVIGVIGKGAQRWIDLGVITVQPSEVMKVALVLALAAYYAWLPHEKVSRPLWMAPPLLLILVPVAMVLRQPDLGTAILLVAGGAAVMFLAGVSLWYFTVGAASTVGAVTLVMASQGTDWQLLKDYQFRRIAVFLDPAQDPLGAGYHITQSTIALGSGGFSGRGFMEGTQSRLNFLPEKHTDFIFTTLAEEFGFIGAASVLALYLLIIAFCFASMASNRDRFGALLTGGLATTFFLFFAVNIAMVVGLMPVVGVPLPLVSYGGSAMMVILLAFGLIQSAHIHRRS</sequence>
<evidence type="ECO:0000256" key="6">
    <source>
        <dbReference type="ARBA" id="ARBA00022960"/>
    </source>
</evidence>
<reference evidence="12 13" key="1">
    <citation type="submission" date="2020-02" db="EMBL/GenBank/DDBJ databases">
        <title>complete genome sequence of Rhodobacteraceae bacterium.</title>
        <authorList>
            <person name="Park J."/>
            <person name="Kim Y.-S."/>
            <person name="Kim K.-H."/>
        </authorList>
    </citation>
    <scope>NUCLEOTIDE SEQUENCE [LARGE SCALE GENOMIC DNA]</scope>
    <source>
        <strain evidence="12 13">RR4-56</strain>
    </source>
</reference>